<dbReference type="PANTHER" id="PTHR23132">
    <property type="entry name" value="D-ALANINE--D-ALANINE LIGASE"/>
    <property type="match status" value="1"/>
</dbReference>
<comment type="catalytic activity">
    <reaction evidence="10">
        <text>2 D-alanine + ATP = D-alanyl-D-alanine + ADP + phosphate + H(+)</text>
        <dbReference type="Rhea" id="RHEA:11224"/>
        <dbReference type="ChEBI" id="CHEBI:15378"/>
        <dbReference type="ChEBI" id="CHEBI:30616"/>
        <dbReference type="ChEBI" id="CHEBI:43474"/>
        <dbReference type="ChEBI" id="CHEBI:57416"/>
        <dbReference type="ChEBI" id="CHEBI:57822"/>
        <dbReference type="ChEBI" id="CHEBI:456216"/>
        <dbReference type="EC" id="6.3.2.4"/>
    </reaction>
</comment>
<accession>A0ABW7YX60</accession>
<dbReference type="InterPro" id="IPR000291">
    <property type="entry name" value="D-Ala_lig_Van_CS"/>
</dbReference>
<evidence type="ECO:0000256" key="8">
    <source>
        <dbReference type="ARBA" id="ARBA00022984"/>
    </source>
</evidence>
<comment type="subcellular location">
    <subcellularLocation>
        <location evidence="1 10">Cytoplasm</location>
    </subcellularLocation>
</comment>
<evidence type="ECO:0000256" key="2">
    <source>
        <dbReference type="ARBA" id="ARBA00010871"/>
    </source>
</evidence>
<evidence type="ECO:0000256" key="1">
    <source>
        <dbReference type="ARBA" id="ARBA00004496"/>
    </source>
</evidence>
<feature type="domain" description="ATP-grasp" evidence="12">
    <location>
        <begin position="98"/>
        <end position="301"/>
    </location>
</feature>
<evidence type="ECO:0000256" key="3">
    <source>
        <dbReference type="ARBA" id="ARBA00022490"/>
    </source>
</evidence>
<dbReference type="Gene3D" id="3.30.1490.20">
    <property type="entry name" value="ATP-grasp fold, A domain"/>
    <property type="match status" value="1"/>
</dbReference>
<dbReference type="SUPFAM" id="SSF52440">
    <property type="entry name" value="PreATP-grasp domain"/>
    <property type="match status" value="1"/>
</dbReference>
<comment type="function">
    <text evidence="10">Cell wall formation.</text>
</comment>
<keyword evidence="7 10" id="KW-0133">Cell shape</keyword>
<keyword evidence="5 11" id="KW-0547">Nucleotide-binding</keyword>
<dbReference type="InterPro" id="IPR016185">
    <property type="entry name" value="PreATP-grasp_dom_sf"/>
</dbReference>
<keyword evidence="4 10" id="KW-0436">Ligase</keyword>
<dbReference type="InterPro" id="IPR013815">
    <property type="entry name" value="ATP_grasp_subdomain_1"/>
</dbReference>
<gene>
    <name evidence="10" type="primary">ddl</name>
    <name evidence="13" type="ORF">ACIBG2_24270</name>
</gene>
<protein>
    <recommendedName>
        <fullName evidence="10">D-alanine--D-alanine ligase</fullName>
        <ecNumber evidence="10">6.3.2.4</ecNumber>
    </recommendedName>
    <alternativeName>
        <fullName evidence="10">D-Ala-D-Ala ligase</fullName>
    </alternativeName>
    <alternativeName>
        <fullName evidence="10">D-alanylalanine synthetase</fullName>
    </alternativeName>
</protein>
<dbReference type="Proteomes" id="UP001612741">
    <property type="component" value="Unassembled WGS sequence"/>
</dbReference>
<evidence type="ECO:0000256" key="7">
    <source>
        <dbReference type="ARBA" id="ARBA00022960"/>
    </source>
</evidence>
<keyword evidence="9 10" id="KW-0961">Cell wall biogenesis/degradation</keyword>
<evidence type="ECO:0000256" key="9">
    <source>
        <dbReference type="ARBA" id="ARBA00023316"/>
    </source>
</evidence>
<keyword evidence="8 10" id="KW-0573">Peptidoglycan synthesis</keyword>
<name>A0ABW7YX60_9ACTN</name>
<dbReference type="InterPro" id="IPR005905">
    <property type="entry name" value="D_ala_D_ala"/>
</dbReference>
<comment type="pathway">
    <text evidence="10">Cell wall biogenesis; peptidoglycan biosynthesis.</text>
</comment>
<evidence type="ECO:0000313" key="14">
    <source>
        <dbReference type="Proteomes" id="UP001612741"/>
    </source>
</evidence>
<reference evidence="13 14" key="1">
    <citation type="submission" date="2024-10" db="EMBL/GenBank/DDBJ databases">
        <title>The Natural Products Discovery Center: Release of the First 8490 Sequenced Strains for Exploring Actinobacteria Biosynthetic Diversity.</title>
        <authorList>
            <person name="Kalkreuter E."/>
            <person name="Kautsar S.A."/>
            <person name="Yang D."/>
            <person name="Bader C.D."/>
            <person name="Teijaro C.N."/>
            <person name="Fluegel L."/>
            <person name="Davis C.M."/>
            <person name="Simpson J.R."/>
            <person name="Lauterbach L."/>
            <person name="Steele A.D."/>
            <person name="Gui C."/>
            <person name="Meng S."/>
            <person name="Li G."/>
            <person name="Viehrig K."/>
            <person name="Ye F."/>
            <person name="Su P."/>
            <person name="Kiefer A.F."/>
            <person name="Nichols A."/>
            <person name="Cepeda A.J."/>
            <person name="Yan W."/>
            <person name="Fan B."/>
            <person name="Jiang Y."/>
            <person name="Adhikari A."/>
            <person name="Zheng C.-J."/>
            <person name="Schuster L."/>
            <person name="Cowan T.M."/>
            <person name="Smanski M.J."/>
            <person name="Chevrette M.G."/>
            <person name="De Carvalho L.P.S."/>
            <person name="Shen B."/>
        </authorList>
    </citation>
    <scope>NUCLEOTIDE SEQUENCE [LARGE SCALE GENOMIC DNA]</scope>
    <source>
        <strain evidence="13 14">NPDC050545</strain>
    </source>
</reference>
<dbReference type="GO" id="GO:0008716">
    <property type="term" value="F:D-alanine-D-alanine ligase activity"/>
    <property type="evidence" value="ECO:0007669"/>
    <property type="project" value="UniProtKB-EC"/>
</dbReference>
<dbReference type="EC" id="6.3.2.4" evidence="10"/>
<dbReference type="InterPro" id="IPR011127">
    <property type="entry name" value="Dala_Dala_lig_N"/>
</dbReference>
<dbReference type="NCBIfam" id="NF002378">
    <property type="entry name" value="PRK01372.1"/>
    <property type="match status" value="1"/>
</dbReference>
<keyword evidence="6 11" id="KW-0067">ATP-binding</keyword>
<keyword evidence="14" id="KW-1185">Reference proteome</keyword>
<evidence type="ECO:0000259" key="12">
    <source>
        <dbReference type="PROSITE" id="PS50975"/>
    </source>
</evidence>
<dbReference type="Gene3D" id="3.40.50.20">
    <property type="match status" value="1"/>
</dbReference>
<comment type="caution">
    <text evidence="13">The sequence shown here is derived from an EMBL/GenBank/DDBJ whole genome shotgun (WGS) entry which is preliminary data.</text>
</comment>
<dbReference type="InterPro" id="IPR011095">
    <property type="entry name" value="Dala_Dala_lig_C"/>
</dbReference>
<dbReference type="PROSITE" id="PS50975">
    <property type="entry name" value="ATP_GRASP"/>
    <property type="match status" value="1"/>
</dbReference>
<dbReference type="RefSeq" id="WP_397084459.1">
    <property type="nucleotide sequence ID" value="NZ_JBITGY010000006.1"/>
</dbReference>
<dbReference type="PANTHER" id="PTHR23132:SF23">
    <property type="entry name" value="D-ALANINE--D-ALANINE LIGASE B"/>
    <property type="match status" value="1"/>
</dbReference>
<dbReference type="HAMAP" id="MF_00047">
    <property type="entry name" value="Dala_Dala_lig"/>
    <property type="match status" value="1"/>
</dbReference>
<keyword evidence="3 10" id="KW-0963">Cytoplasm</keyword>
<dbReference type="Pfam" id="PF07478">
    <property type="entry name" value="Dala_Dala_lig_C"/>
    <property type="match status" value="1"/>
</dbReference>
<evidence type="ECO:0000256" key="6">
    <source>
        <dbReference type="ARBA" id="ARBA00022840"/>
    </source>
</evidence>
<evidence type="ECO:0000256" key="10">
    <source>
        <dbReference type="HAMAP-Rule" id="MF_00047"/>
    </source>
</evidence>
<evidence type="ECO:0000256" key="4">
    <source>
        <dbReference type="ARBA" id="ARBA00022598"/>
    </source>
</evidence>
<sequence length="312" mass="32899">MRVGVLTGGRSRERARSLLSGRAAHASLVRQGFDAVLIDTAGAAFLHRLGTVDVAFLAIAGQYAEDGKLQGLLEHLNVPYTGSGVLASALAMHKCAAKAMVGAHGVGTLPGRRLDDGRPAEQLAAELTSALGLPLMLKPVSEGGSIDIHLCTAEPELLGAIRALRSSGQQVFAERFCPGRSVTAAVLDHEPGLWVPPLLETRPVSGFYDYQTKNDPGRFTHHCPAALPEKAEELIAEWARVAHRALGCRGYSRSDFVVGADGEAWWLETNTLPGLSRTGNLATMAGAGGLDYDGLVSFVLSTALRAPAGYRA</sequence>
<proteinExistence type="inferred from homology"/>
<dbReference type="PROSITE" id="PS00844">
    <property type="entry name" value="DALA_DALA_LIGASE_2"/>
    <property type="match status" value="1"/>
</dbReference>
<evidence type="ECO:0000256" key="5">
    <source>
        <dbReference type="ARBA" id="ARBA00022741"/>
    </source>
</evidence>
<dbReference type="InterPro" id="IPR011761">
    <property type="entry name" value="ATP-grasp"/>
</dbReference>
<dbReference type="Gene3D" id="3.30.470.20">
    <property type="entry name" value="ATP-grasp fold, B domain"/>
    <property type="match status" value="1"/>
</dbReference>
<organism evidence="13 14">
    <name type="scientific">Nonomuraea typhae</name>
    <dbReference type="NCBI Taxonomy" id="2603600"/>
    <lineage>
        <taxon>Bacteria</taxon>
        <taxon>Bacillati</taxon>
        <taxon>Actinomycetota</taxon>
        <taxon>Actinomycetes</taxon>
        <taxon>Streptosporangiales</taxon>
        <taxon>Streptosporangiaceae</taxon>
        <taxon>Nonomuraea</taxon>
    </lineage>
</organism>
<dbReference type="SUPFAM" id="SSF56059">
    <property type="entry name" value="Glutathione synthetase ATP-binding domain-like"/>
    <property type="match status" value="1"/>
</dbReference>
<evidence type="ECO:0000313" key="13">
    <source>
        <dbReference type="EMBL" id="MFI6500515.1"/>
    </source>
</evidence>
<dbReference type="EMBL" id="JBITGY010000006">
    <property type="protein sequence ID" value="MFI6500515.1"/>
    <property type="molecule type" value="Genomic_DNA"/>
</dbReference>
<comment type="similarity">
    <text evidence="2 10">Belongs to the D-alanine--D-alanine ligase family.</text>
</comment>
<dbReference type="Pfam" id="PF01820">
    <property type="entry name" value="Dala_Dala_lig_N"/>
    <property type="match status" value="1"/>
</dbReference>
<evidence type="ECO:0000256" key="11">
    <source>
        <dbReference type="PROSITE-ProRule" id="PRU00409"/>
    </source>
</evidence>